<accession>A0A9J6PDB0</accession>
<sequence length="190" mass="21274">MSHIHQGFWVFGYGSLMWRPGFSFVERRRARLDGFARAFCLSSVRYRGTPERPGLVLGLDEGASCEGVAYRVAREHAEATHAYLREREMVTYAYREAWLPLTLHPEHAGETVEALCYVVRRDHPQYAGGLDLEAQARRIAGCRGPAGPNADYLFNTVAHLREMGVEEPALIALEARVRAHIAEGCTDEGT</sequence>
<gene>
    <name evidence="3" type="ORF">NJQ99_07915</name>
</gene>
<dbReference type="AlphaFoldDB" id="A0A9J6PDB0"/>
<dbReference type="RefSeq" id="WP_269332292.1">
    <property type="nucleotide sequence ID" value="NZ_JAMZFT010000002.1"/>
</dbReference>
<evidence type="ECO:0000256" key="1">
    <source>
        <dbReference type="ARBA" id="ARBA00012344"/>
    </source>
</evidence>
<dbReference type="GO" id="GO:0061928">
    <property type="term" value="F:glutathione specific gamma-glutamylcyclotransferase activity"/>
    <property type="evidence" value="ECO:0007669"/>
    <property type="project" value="UniProtKB-EC"/>
</dbReference>
<evidence type="ECO:0000256" key="2">
    <source>
        <dbReference type="ARBA" id="ARBA00023239"/>
    </source>
</evidence>
<dbReference type="GO" id="GO:0006751">
    <property type="term" value="P:glutathione catabolic process"/>
    <property type="evidence" value="ECO:0007669"/>
    <property type="project" value="InterPro"/>
</dbReference>
<dbReference type="Proteomes" id="UP001055804">
    <property type="component" value="Unassembled WGS sequence"/>
</dbReference>
<dbReference type="Gene3D" id="3.10.490.10">
    <property type="entry name" value="Gamma-glutamyl cyclotransferase-like"/>
    <property type="match status" value="1"/>
</dbReference>
<reference evidence="3" key="1">
    <citation type="submission" date="2022-06" db="EMBL/GenBank/DDBJ databases">
        <title>Isolation and Genomics of Futiania mangrovii gen. nov., sp. nov., a Rare and Metabolically-versatile member in the Class Alphaproteobacteria.</title>
        <authorList>
            <person name="Liu L."/>
            <person name="Huang W.-C."/>
            <person name="Pan J."/>
            <person name="Li J."/>
            <person name="Huang Y."/>
            <person name="Du H."/>
            <person name="Liu Y."/>
            <person name="Li M."/>
        </authorList>
    </citation>
    <scope>NUCLEOTIDE SEQUENCE</scope>
    <source>
        <strain evidence="3">FT118</strain>
    </source>
</reference>
<dbReference type="EC" id="4.3.2.7" evidence="1"/>
<dbReference type="InterPro" id="IPR013024">
    <property type="entry name" value="GGCT-like"/>
</dbReference>
<evidence type="ECO:0000313" key="3">
    <source>
        <dbReference type="EMBL" id="MCP1336326.1"/>
    </source>
</evidence>
<dbReference type="SUPFAM" id="SSF110857">
    <property type="entry name" value="Gamma-glutamyl cyclotransferase-like"/>
    <property type="match status" value="1"/>
</dbReference>
<dbReference type="InterPro" id="IPR006840">
    <property type="entry name" value="ChaC"/>
</dbReference>
<dbReference type="Pfam" id="PF04752">
    <property type="entry name" value="ChaC"/>
    <property type="match status" value="1"/>
</dbReference>
<dbReference type="CDD" id="cd06661">
    <property type="entry name" value="GGCT_like"/>
    <property type="match status" value="1"/>
</dbReference>
<dbReference type="GO" id="GO:0005737">
    <property type="term" value="C:cytoplasm"/>
    <property type="evidence" value="ECO:0007669"/>
    <property type="project" value="TreeGrafter"/>
</dbReference>
<comment type="caution">
    <text evidence="3">The sequence shown here is derived from an EMBL/GenBank/DDBJ whole genome shotgun (WGS) entry which is preliminary data.</text>
</comment>
<dbReference type="InterPro" id="IPR036568">
    <property type="entry name" value="GGCT-like_sf"/>
</dbReference>
<protein>
    <recommendedName>
        <fullName evidence="1">glutathione-specific gamma-glutamylcyclotransferase</fullName>
        <ecNumber evidence="1">4.3.2.7</ecNumber>
    </recommendedName>
</protein>
<proteinExistence type="predicted"/>
<dbReference type="PANTHER" id="PTHR12192:SF2">
    <property type="entry name" value="GLUTATHIONE-SPECIFIC GAMMA-GLUTAMYLCYCLOTRANSFERASE 2"/>
    <property type="match status" value="1"/>
</dbReference>
<keyword evidence="2" id="KW-0456">Lyase</keyword>
<keyword evidence="4" id="KW-1185">Reference proteome</keyword>
<dbReference type="PANTHER" id="PTHR12192">
    <property type="entry name" value="CATION TRANSPORT PROTEIN CHAC-RELATED"/>
    <property type="match status" value="1"/>
</dbReference>
<organism evidence="3 4">
    <name type="scientific">Futiania mangrovi</name>
    <dbReference type="NCBI Taxonomy" id="2959716"/>
    <lineage>
        <taxon>Bacteria</taxon>
        <taxon>Pseudomonadati</taxon>
        <taxon>Pseudomonadota</taxon>
        <taxon>Alphaproteobacteria</taxon>
        <taxon>Futianiales</taxon>
        <taxon>Futianiaceae</taxon>
        <taxon>Futiania</taxon>
    </lineage>
</organism>
<dbReference type="EMBL" id="JAMZFT010000002">
    <property type="protein sequence ID" value="MCP1336326.1"/>
    <property type="molecule type" value="Genomic_DNA"/>
</dbReference>
<name>A0A9J6PDB0_9PROT</name>
<evidence type="ECO:0000313" key="4">
    <source>
        <dbReference type="Proteomes" id="UP001055804"/>
    </source>
</evidence>